<feature type="domain" description="Major facilitator superfamily (MFS) profile" evidence="7">
    <location>
        <begin position="32"/>
        <end position="419"/>
    </location>
</feature>
<feature type="transmembrane region" description="Helical" evidence="6">
    <location>
        <begin position="277"/>
        <end position="298"/>
    </location>
</feature>
<dbReference type="InterPro" id="IPR011701">
    <property type="entry name" value="MFS"/>
</dbReference>
<dbReference type="GO" id="GO:0022857">
    <property type="term" value="F:transmembrane transporter activity"/>
    <property type="evidence" value="ECO:0007669"/>
    <property type="project" value="InterPro"/>
</dbReference>
<feature type="transmembrane region" description="Helical" evidence="6">
    <location>
        <begin position="333"/>
        <end position="357"/>
    </location>
</feature>
<organism evidence="8 9">
    <name type="scientific">Leyella stercorea CAG:629</name>
    <dbReference type="NCBI Taxonomy" id="1263103"/>
    <lineage>
        <taxon>Bacteria</taxon>
        <taxon>Pseudomonadati</taxon>
        <taxon>Bacteroidota</taxon>
        <taxon>Bacteroidia</taxon>
        <taxon>Bacteroidales</taxon>
        <taxon>Prevotellaceae</taxon>
        <taxon>Leyella</taxon>
    </lineage>
</organism>
<dbReference type="Proteomes" id="UP000018072">
    <property type="component" value="Unassembled WGS sequence"/>
</dbReference>
<evidence type="ECO:0000259" key="7">
    <source>
        <dbReference type="PROSITE" id="PS50850"/>
    </source>
</evidence>
<dbReference type="AlphaFoldDB" id="R7H6B1"/>
<feature type="transmembrane region" description="Helical" evidence="6">
    <location>
        <begin position="243"/>
        <end position="265"/>
    </location>
</feature>
<evidence type="ECO:0000256" key="5">
    <source>
        <dbReference type="ARBA" id="ARBA00023136"/>
    </source>
</evidence>
<dbReference type="InterPro" id="IPR020846">
    <property type="entry name" value="MFS_dom"/>
</dbReference>
<feature type="transmembrane region" description="Helical" evidence="6">
    <location>
        <begin position="70"/>
        <end position="91"/>
    </location>
</feature>
<dbReference type="EMBL" id="CBIT010000273">
    <property type="protein sequence ID" value="CDE34915.1"/>
    <property type="molecule type" value="Genomic_DNA"/>
</dbReference>
<comment type="subcellular location">
    <subcellularLocation>
        <location evidence="1">Cell inner membrane</location>
        <topology evidence="1">Multi-pass membrane protein</topology>
    </subcellularLocation>
</comment>
<dbReference type="SUPFAM" id="SSF103473">
    <property type="entry name" value="MFS general substrate transporter"/>
    <property type="match status" value="1"/>
</dbReference>
<feature type="transmembrane region" description="Helical" evidence="6">
    <location>
        <begin position="29"/>
        <end position="50"/>
    </location>
</feature>
<evidence type="ECO:0000256" key="6">
    <source>
        <dbReference type="SAM" id="Phobius"/>
    </source>
</evidence>
<feature type="transmembrane region" description="Helical" evidence="6">
    <location>
        <begin position="122"/>
        <end position="139"/>
    </location>
</feature>
<keyword evidence="3 6" id="KW-0812">Transmembrane</keyword>
<feature type="transmembrane region" description="Helical" evidence="6">
    <location>
        <begin position="394"/>
        <end position="413"/>
    </location>
</feature>
<evidence type="ECO:0000313" key="8">
    <source>
        <dbReference type="EMBL" id="CDE34915.1"/>
    </source>
</evidence>
<dbReference type="InterPro" id="IPR036259">
    <property type="entry name" value="MFS_trans_sf"/>
</dbReference>
<dbReference type="STRING" id="1263103.BN741_00378"/>
<evidence type="ECO:0000256" key="3">
    <source>
        <dbReference type="ARBA" id="ARBA00022692"/>
    </source>
</evidence>
<reference evidence="8" key="1">
    <citation type="submission" date="2012-11" db="EMBL/GenBank/DDBJ databases">
        <title>Dependencies among metagenomic species, viruses, plasmids and units of genetic variation.</title>
        <authorList>
            <person name="Nielsen H.B."/>
            <person name="Almeida M."/>
            <person name="Juncker A.S."/>
            <person name="Rasmussen S."/>
            <person name="Li J."/>
            <person name="Sunagawa S."/>
            <person name="Plichta D."/>
            <person name="Gautier L."/>
            <person name="Le Chatelier E."/>
            <person name="Peletier E."/>
            <person name="Bonde I."/>
            <person name="Nielsen T."/>
            <person name="Manichanh C."/>
            <person name="Arumugam M."/>
            <person name="Batto J."/>
            <person name="Santos M.B.Q.D."/>
            <person name="Blom N."/>
            <person name="Borruel N."/>
            <person name="Burgdorf K.S."/>
            <person name="Boumezbeur F."/>
            <person name="Casellas F."/>
            <person name="Dore J."/>
            <person name="Guarner F."/>
            <person name="Hansen T."/>
            <person name="Hildebrand F."/>
            <person name="Kaas R.S."/>
            <person name="Kennedy S."/>
            <person name="Kristiansen K."/>
            <person name="Kultima J.R."/>
            <person name="Leonard P."/>
            <person name="Levenez F."/>
            <person name="Lund O."/>
            <person name="Moumen B."/>
            <person name="Le Paslier D."/>
            <person name="Pons N."/>
            <person name="Pedersen O."/>
            <person name="Prifti E."/>
            <person name="Qin J."/>
            <person name="Raes J."/>
            <person name="Tap J."/>
            <person name="Tims S."/>
            <person name="Ussery D.W."/>
            <person name="Yamada T."/>
            <person name="MetaHit consortium"/>
            <person name="Renault P."/>
            <person name="Sicheritz-Ponten T."/>
            <person name="Bork P."/>
            <person name="Wang J."/>
            <person name="Brunak S."/>
            <person name="Ehrlich S.D."/>
        </authorList>
    </citation>
    <scope>NUCLEOTIDE SEQUENCE [LARGE SCALE GENOMIC DNA]</scope>
</reference>
<dbReference type="PANTHER" id="PTHR43702:SF3">
    <property type="entry name" value="PROTEIN TSGA"/>
    <property type="match status" value="1"/>
</dbReference>
<sequence length="419" mass="45496">MRAYFVLSSVCSNFARMKQNQASLSSKQYAVPFILITSLFFMWGFARAILDVLNKHFQNALDISITQSALIQVTTYLGYFLMAIPAGLFINRQGYRRGVVSGLLLFGLGSLAFIPCSMLGTFYAYLVALFIIGCGLVFLETSANPYVTELGPKETATSRLNFSQSFNGVGSMFATLVVGSFLFQGADGSAGGDAVIPYTIMGTFVLLIAVVFARVQLPEIVHENDGDTKQGAHNLKMLFRNRWFVFGLLALLAYEVAEISINSYFINFVTGQNWMKASTGSTILTIGLGVFMLARFIGAAVMSNIAAEKYLAVCALGTVVCITILLLDLGRDISVLALIANYFFEAIMFPTIFAMTLRGLGGLTKSASSILMMTPVGGCGFLLMGIIADSTDNFTLPFFIPLAGFAFVLVYALRYVAKK</sequence>
<dbReference type="InterPro" id="IPR050375">
    <property type="entry name" value="MFS_TsgA-like"/>
</dbReference>
<protein>
    <submittedName>
        <fullName evidence="8">Transporter major facilitator family protein</fullName>
    </submittedName>
</protein>
<feature type="transmembrane region" description="Helical" evidence="6">
    <location>
        <begin position="369"/>
        <end position="388"/>
    </location>
</feature>
<comment type="caution">
    <text evidence="8">The sequence shown here is derived from an EMBL/GenBank/DDBJ whole genome shotgun (WGS) entry which is preliminary data.</text>
</comment>
<proteinExistence type="predicted"/>
<accession>R7H6B1</accession>
<feature type="transmembrane region" description="Helical" evidence="6">
    <location>
        <begin position="98"/>
        <end position="116"/>
    </location>
</feature>
<feature type="transmembrane region" description="Helical" evidence="6">
    <location>
        <begin position="310"/>
        <end position="327"/>
    </location>
</feature>
<dbReference type="GO" id="GO:0005886">
    <property type="term" value="C:plasma membrane"/>
    <property type="evidence" value="ECO:0007669"/>
    <property type="project" value="UniProtKB-SubCell"/>
</dbReference>
<dbReference type="PROSITE" id="PS50850">
    <property type="entry name" value="MFS"/>
    <property type="match status" value="1"/>
</dbReference>
<gene>
    <name evidence="8" type="ORF">BN741_00378</name>
</gene>
<keyword evidence="4 6" id="KW-1133">Transmembrane helix</keyword>
<dbReference type="Pfam" id="PF07690">
    <property type="entry name" value="MFS_1"/>
    <property type="match status" value="1"/>
</dbReference>
<dbReference type="Gene3D" id="1.20.1250.20">
    <property type="entry name" value="MFS general substrate transporter like domains"/>
    <property type="match status" value="2"/>
</dbReference>
<feature type="transmembrane region" description="Helical" evidence="6">
    <location>
        <begin position="195"/>
        <end position="213"/>
    </location>
</feature>
<evidence type="ECO:0000256" key="4">
    <source>
        <dbReference type="ARBA" id="ARBA00022989"/>
    </source>
</evidence>
<keyword evidence="5 6" id="KW-0472">Membrane</keyword>
<keyword evidence="2" id="KW-1003">Cell membrane</keyword>
<name>R7H6B1_9BACT</name>
<feature type="transmembrane region" description="Helical" evidence="6">
    <location>
        <begin position="160"/>
        <end position="183"/>
    </location>
</feature>
<evidence type="ECO:0000256" key="1">
    <source>
        <dbReference type="ARBA" id="ARBA00004429"/>
    </source>
</evidence>
<evidence type="ECO:0000256" key="2">
    <source>
        <dbReference type="ARBA" id="ARBA00022475"/>
    </source>
</evidence>
<evidence type="ECO:0000313" key="9">
    <source>
        <dbReference type="Proteomes" id="UP000018072"/>
    </source>
</evidence>
<dbReference type="PANTHER" id="PTHR43702">
    <property type="entry name" value="L-FUCOSE-PROTON SYMPORTER"/>
    <property type="match status" value="1"/>
</dbReference>